<keyword evidence="3" id="KW-1185">Reference proteome</keyword>
<dbReference type="AlphaFoldDB" id="A0AAQ3TZ88"/>
<name>A0AAQ3TZ88_PASNO</name>
<proteinExistence type="predicted"/>
<feature type="region of interest" description="Disordered" evidence="1">
    <location>
        <begin position="162"/>
        <end position="184"/>
    </location>
</feature>
<gene>
    <name evidence="2" type="ORF">U9M48_029607</name>
</gene>
<evidence type="ECO:0000313" key="2">
    <source>
        <dbReference type="EMBL" id="WVZ82338.1"/>
    </source>
</evidence>
<feature type="compositionally biased region" description="Basic residues" evidence="1">
    <location>
        <begin position="61"/>
        <end position="75"/>
    </location>
</feature>
<protein>
    <submittedName>
        <fullName evidence="2">Uncharacterized protein</fullName>
    </submittedName>
</protein>
<evidence type="ECO:0000256" key="1">
    <source>
        <dbReference type="SAM" id="MobiDB-lite"/>
    </source>
</evidence>
<evidence type="ECO:0000313" key="3">
    <source>
        <dbReference type="Proteomes" id="UP001341281"/>
    </source>
</evidence>
<feature type="region of interest" description="Disordered" evidence="1">
    <location>
        <begin position="1"/>
        <end position="107"/>
    </location>
</feature>
<accession>A0AAQ3TZ88</accession>
<feature type="compositionally biased region" description="Basic and acidic residues" evidence="1">
    <location>
        <begin position="90"/>
        <end position="106"/>
    </location>
</feature>
<reference evidence="2 3" key="1">
    <citation type="submission" date="2024-02" db="EMBL/GenBank/DDBJ databases">
        <title>High-quality chromosome-scale genome assembly of Pensacola bahiagrass (Paspalum notatum Flugge var. saurae).</title>
        <authorList>
            <person name="Vega J.M."/>
            <person name="Podio M."/>
            <person name="Orjuela J."/>
            <person name="Siena L.A."/>
            <person name="Pessino S.C."/>
            <person name="Combes M.C."/>
            <person name="Mariac C."/>
            <person name="Albertini E."/>
            <person name="Pupilli F."/>
            <person name="Ortiz J.P.A."/>
            <person name="Leblanc O."/>
        </authorList>
    </citation>
    <scope>NUCLEOTIDE SEQUENCE [LARGE SCALE GENOMIC DNA]</scope>
    <source>
        <strain evidence="2">R1</strain>
        <tissue evidence="2">Leaf</tissue>
    </source>
</reference>
<dbReference type="Proteomes" id="UP001341281">
    <property type="component" value="Chromosome 06"/>
</dbReference>
<organism evidence="2 3">
    <name type="scientific">Paspalum notatum var. saurae</name>
    <dbReference type="NCBI Taxonomy" id="547442"/>
    <lineage>
        <taxon>Eukaryota</taxon>
        <taxon>Viridiplantae</taxon>
        <taxon>Streptophyta</taxon>
        <taxon>Embryophyta</taxon>
        <taxon>Tracheophyta</taxon>
        <taxon>Spermatophyta</taxon>
        <taxon>Magnoliopsida</taxon>
        <taxon>Liliopsida</taxon>
        <taxon>Poales</taxon>
        <taxon>Poaceae</taxon>
        <taxon>PACMAD clade</taxon>
        <taxon>Panicoideae</taxon>
        <taxon>Andropogonodae</taxon>
        <taxon>Paspaleae</taxon>
        <taxon>Paspalinae</taxon>
        <taxon>Paspalum</taxon>
    </lineage>
</organism>
<sequence length="300" mass="33487">MAEKISPHKQNGPFGPVRPQVPPRETAAAAGAPYEQPTPIRTRHQTQRVHAREGERGHASVSKKGKGAAPHHHLRSLVSSPSTASAPPIRRPDDHYRNGRAEERIQGQDQETLYIGANRGLPCVDQQNIIWMHLIQVSILEIKSTSNVNKIDFDSYSERIVHDEQKRSQPQAKKWGARLQGASPSSQLSCQNLVLAPLPTVTEVEAWNRRRSRLPHGTCESLQGFESSVHSCQSHLSRSARPNFSRSRTPRPPKSFGLLTVGQLTRQWPPFASSLPFQRKDLQTLSICFLAHFAKGKTVK</sequence>
<dbReference type="EMBL" id="CP144750">
    <property type="protein sequence ID" value="WVZ82338.1"/>
    <property type="molecule type" value="Genomic_DNA"/>
</dbReference>